<keyword evidence="2" id="KW-1185">Reference proteome</keyword>
<dbReference type="EMBL" id="CAJVCH010384952">
    <property type="protein sequence ID" value="CAG7817018.1"/>
    <property type="molecule type" value="Genomic_DNA"/>
</dbReference>
<gene>
    <name evidence="1" type="ORF">AFUS01_LOCUS27607</name>
</gene>
<protein>
    <submittedName>
        <fullName evidence="1">Uncharacterized protein</fullName>
    </submittedName>
</protein>
<accession>A0A8J2PD20</accession>
<name>A0A8J2PD20_9HEXA</name>
<comment type="caution">
    <text evidence="1">The sequence shown here is derived from an EMBL/GenBank/DDBJ whole genome shotgun (WGS) entry which is preliminary data.</text>
</comment>
<organism evidence="1 2">
    <name type="scientific">Allacma fusca</name>
    <dbReference type="NCBI Taxonomy" id="39272"/>
    <lineage>
        <taxon>Eukaryota</taxon>
        <taxon>Metazoa</taxon>
        <taxon>Ecdysozoa</taxon>
        <taxon>Arthropoda</taxon>
        <taxon>Hexapoda</taxon>
        <taxon>Collembola</taxon>
        <taxon>Symphypleona</taxon>
        <taxon>Sminthuridae</taxon>
        <taxon>Allacma</taxon>
    </lineage>
</organism>
<dbReference type="Proteomes" id="UP000708208">
    <property type="component" value="Unassembled WGS sequence"/>
</dbReference>
<feature type="non-terminal residue" evidence="1">
    <location>
        <position position="1"/>
    </location>
</feature>
<sequence length="73" mass="8536">LYPKLRYRTSLALEPFLYIPILVHSCFEGRNPTMKKRWSSTRSLGSNVTNYYHDKPMDCGCQECYLGMLQVTI</sequence>
<dbReference type="AlphaFoldDB" id="A0A8J2PD20"/>
<reference evidence="1" key="1">
    <citation type="submission" date="2021-06" db="EMBL/GenBank/DDBJ databases">
        <authorList>
            <person name="Hodson N. C."/>
            <person name="Mongue J. A."/>
            <person name="Jaron S. K."/>
        </authorList>
    </citation>
    <scope>NUCLEOTIDE SEQUENCE</scope>
</reference>
<evidence type="ECO:0000313" key="2">
    <source>
        <dbReference type="Proteomes" id="UP000708208"/>
    </source>
</evidence>
<proteinExistence type="predicted"/>
<evidence type="ECO:0000313" key="1">
    <source>
        <dbReference type="EMBL" id="CAG7817018.1"/>
    </source>
</evidence>